<name>A0ABU0GUI8_9BACL</name>
<keyword evidence="1" id="KW-0812">Transmembrane</keyword>
<reference evidence="2 3" key="1">
    <citation type="submission" date="2023-07" db="EMBL/GenBank/DDBJ databases">
        <title>Genomic Encyclopedia of Type Strains, Phase IV (KMG-IV): sequencing the most valuable type-strain genomes for metagenomic binning, comparative biology and taxonomic classification.</title>
        <authorList>
            <person name="Goeker M."/>
        </authorList>
    </citation>
    <scope>NUCLEOTIDE SEQUENCE [LARGE SCALE GENOMIC DNA]</scope>
    <source>
        <strain evidence="2 3">DSM 16419</strain>
    </source>
</reference>
<keyword evidence="1" id="KW-1133">Transmembrane helix</keyword>
<dbReference type="RefSeq" id="WP_308786629.1">
    <property type="nucleotide sequence ID" value="NZ_JAUSWB010000003.1"/>
</dbReference>
<sequence length="118" mass="13393">MPLALGRLFLWRWTAISIFFAFAGVQMDLWALRKICGRSCGFTGVQENLQSLSEICGRSAQITQKKHGRRTLPRAAKSLSFYLFVNIFQQAELLTQRASITTYGIITKSRLIVRSFST</sequence>
<feature type="transmembrane region" description="Helical" evidence="1">
    <location>
        <begin position="12"/>
        <end position="32"/>
    </location>
</feature>
<comment type="caution">
    <text evidence="2">The sequence shown here is derived from an EMBL/GenBank/DDBJ whole genome shotgun (WGS) entry which is preliminary data.</text>
</comment>
<protein>
    <recommendedName>
        <fullName evidence="4">Secreted protein</fullName>
    </recommendedName>
</protein>
<accession>A0ABU0GUI8</accession>
<organism evidence="2 3">
    <name type="scientific">Planomicrobium stackebrandtii</name>
    <dbReference type="NCBI Taxonomy" id="253160"/>
    <lineage>
        <taxon>Bacteria</taxon>
        <taxon>Bacillati</taxon>
        <taxon>Bacillota</taxon>
        <taxon>Bacilli</taxon>
        <taxon>Bacillales</taxon>
        <taxon>Caryophanaceae</taxon>
        <taxon>Planomicrobium</taxon>
    </lineage>
</organism>
<proteinExistence type="predicted"/>
<evidence type="ECO:0008006" key="4">
    <source>
        <dbReference type="Google" id="ProtNLM"/>
    </source>
</evidence>
<keyword evidence="1" id="KW-0472">Membrane</keyword>
<evidence type="ECO:0000313" key="2">
    <source>
        <dbReference type="EMBL" id="MDQ0428451.1"/>
    </source>
</evidence>
<dbReference type="EMBL" id="JAUSWB010000003">
    <property type="protein sequence ID" value="MDQ0428451.1"/>
    <property type="molecule type" value="Genomic_DNA"/>
</dbReference>
<keyword evidence="3" id="KW-1185">Reference proteome</keyword>
<evidence type="ECO:0000256" key="1">
    <source>
        <dbReference type="SAM" id="Phobius"/>
    </source>
</evidence>
<gene>
    <name evidence="2" type="ORF">QOZ98_001277</name>
</gene>
<evidence type="ECO:0000313" key="3">
    <source>
        <dbReference type="Proteomes" id="UP001241988"/>
    </source>
</evidence>
<dbReference type="Proteomes" id="UP001241988">
    <property type="component" value="Unassembled WGS sequence"/>
</dbReference>